<comment type="caution">
    <text evidence="10">The sequence shown here is derived from an EMBL/GenBank/DDBJ whole genome shotgun (WGS) entry which is preliminary data.</text>
</comment>
<feature type="domain" description="KOW" evidence="9">
    <location>
        <begin position="123"/>
        <end position="150"/>
    </location>
</feature>
<organism evidence="10 11">
    <name type="scientific">Candidatus Wallbacteria bacterium HGW-Wallbacteria-1</name>
    <dbReference type="NCBI Taxonomy" id="2013854"/>
    <lineage>
        <taxon>Bacteria</taxon>
        <taxon>Candidatus Walliibacteriota</taxon>
    </lineage>
</organism>
<evidence type="ECO:0000259" key="8">
    <source>
        <dbReference type="SMART" id="SM00738"/>
    </source>
</evidence>
<dbReference type="SMART" id="SM00738">
    <property type="entry name" value="NGN"/>
    <property type="match status" value="1"/>
</dbReference>
<dbReference type="Proteomes" id="UP000233256">
    <property type="component" value="Unassembled WGS sequence"/>
</dbReference>
<feature type="domain" description="NusG-like N-terminal" evidence="8">
    <location>
        <begin position="3"/>
        <end position="111"/>
    </location>
</feature>
<evidence type="ECO:0000259" key="9">
    <source>
        <dbReference type="SMART" id="SM00739"/>
    </source>
</evidence>
<name>A0A2N1PT96_9BACT</name>
<reference evidence="10 11" key="1">
    <citation type="journal article" date="2017" name="ISME J.">
        <title>Potential for microbial H2 and metal transformations associated with novel bacteria and archaea in deep terrestrial subsurface sediments.</title>
        <authorList>
            <person name="Hernsdorf A.W."/>
            <person name="Amano Y."/>
            <person name="Miyakawa K."/>
            <person name="Ise K."/>
            <person name="Suzuki Y."/>
            <person name="Anantharaman K."/>
            <person name="Probst A."/>
            <person name="Burstein D."/>
            <person name="Thomas B.C."/>
            <person name="Banfield J.F."/>
        </authorList>
    </citation>
    <scope>NUCLEOTIDE SEQUENCE [LARGE SCALE GENOMIC DNA]</scope>
    <source>
        <strain evidence="10">HGW-Wallbacteria-1</strain>
    </source>
</reference>
<evidence type="ECO:0000256" key="3">
    <source>
        <dbReference type="ARBA" id="ARBA00023015"/>
    </source>
</evidence>
<dbReference type="InterPro" id="IPR047050">
    <property type="entry name" value="NGN"/>
</dbReference>
<dbReference type="FunFam" id="3.30.70.940:FF:000002">
    <property type="entry name" value="Transcription termination/antitermination protein NusG"/>
    <property type="match status" value="1"/>
</dbReference>
<evidence type="ECO:0000256" key="5">
    <source>
        <dbReference type="HAMAP-Rule" id="MF_00948"/>
    </source>
</evidence>
<evidence type="ECO:0000256" key="7">
    <source>
        <dbReference type="RuleBase" id="RU000538"/>
    </source>
</evidence>
<evidence type="ECO:0000256" key="6">
    <source>
        <dbReference type="NCBIfam" id="TIGR00922"/>
    </source>
</evidence>
<dbReference type="InterPro" id="IPR006645">
    <property type="entry name" value="NGN-like_dom"/>
</dbReference>
<dbReference type="PANTHER" id="PTHR30265:SF2">
    <property type="entry name" value="TRANSCRIPTION TERMINATION_ANTITERMINATION PROTEIN NUSG"/>
    <property type="match status" value="1"/>
</dbReference>
<proteinExistence type="inferred from homology"/>
<dbReference type="NCBIfam" id="TIGR00922">
    <property type="entry name" value="nusG"/>
    <property type="match status" value="1"/>
</dbReference>
<dbReference type="Gene3D" id="3.30.70.940">
    <property type="entry name" value="NusG, N-terminal domain"/>
    <property type="match status" value="1"/>
</dbReference>
<dbReference type="InterPro" id="IPR043425">
    <property type="entry name" value="NusG-like"/>
</dbReference>
<dbReference type="GO" id="GO:0006354">
    <property type="term" value="P:DNA-templated transcription elongation"/>
    <property type="evidence" value="ECO:0007669"/>
    <property type="project" value="UniProtKB-UniRule"/>
</dbReference>
<dbReference type="CDD" id="cd06091">
    <property type="entry name" value="KOW_NusG"/>
    <property type="match status" value="1"/>
</dbReference>
<keyword evidence="2 5" id="KW-0889">Transcription antitermination</keyword>
<dbReference type="InterPro" id="IPR014722">
    <property type="entry name" value="Rib_uL2_dom2"/>
</dbReference>
<accession>A0A2N1PT96</accession>
<comment type="similarity">
    <text evidence="5 7">Belongs to the NusG family.</text>
</comment>
<evidence type="ECO:0000313" key="10">
    <source>
        <dbReference type="EMBL" id="PKK91568.1"/>
    </source>
</evidence>
<evidence type="ECO:0000256" key="1">
    <source>
        <dbReference type="ARBA" id="ARBA00022472"/>
    </source>
</evidence>
<keyword evidence="4 5" id="KW-0804">Transcription</keyword>
<dbReference type="EMBL" id="PGXC01000003">
    <property type="protein sequence ID" value="PKK91568.1"/>
    <property type="molecule type" value="Genomic_DNA"/>
</dbReference>
<dbReference type="GO" id="GO:0031564">
    <property type="term" value="P:transcription antitermination"/>
    <property type="evidence" value="ECO:0007669"/>
    <property type="project" value="UniProtKB-UniRule"/>
</dbReference>
<gene>
    <name evidence="5" type="primary">nusG</name>
    <name evidence="10" type="ORF">CVV64_06695</name>
</gene>
<dbReference type="Pfam" id="PF00467">
    <property type="entry name" value="KOW"/>
    <property type="match status" value="1"/>
</dbReference>
<dbReference type="InterPro" id="IPR036735">
    <property type="entry name" value="NGN_dom_sf"/>
</dbReference>
<dbReference type="SUPFAM" id="SSF82679">
    <property type="entry name" value="N-utilization substance G protein NusG, N-terminal domain"/>
    <property type="match status" value="1"/>
</dbReference>
<dbReference type="PANTHER" id="PTHR30265">
    <property type="entry name" value="RHO-INTERACTING TRANSCRIPTION TERMINATION FACTOR NUSG"/>
    <property type="match status" value="1"/>
</dbReference>
<keyword evidence="1 5" id="KW-0806">Transcription termination</keyword>
<dbReference type="SMART" id="SM00739">
    <property type="entry name" value="KOW"/>
    <property type="match status" value="1"/>
</dbReference>
<comment type="function">
    <text evidence="5 7">Participates in transcription elongation, termination and antitermination.</text>
</comment>
<dbReference type="InterPro" id="IPR001062">
    <property type="entry name" value="Transcrpt_antiterm_NusG"/>
</dbReference>
<dbReference type="GO" id="GO:0005829">
    <property type="term" value="C:cytosol"/>
    <property type="evidence" value="ECO:0007669"/>
    <property type="project" value="TreeGrafter"/>
</dbReference>
<dbReference type="AlphaFoldDB" id="A0A2N1PT96"/>
<protein>
    <recommendedName>
        <fullName evidence="5 6">Transcription termination/antitermination protein NusG</fullName>
    </recommendedName>
</protein>
<keyword evidence="3 5" id="KW-0805">Transcription regulation</keyword>
<dbReference type="HAMAP" id="MF_00948">
    <property type="entry name" value="NusG"/>
    <property type="match status" value="1"/>
</dbReference>
<dbReference type="InterPro" id="IPR008991">
    <property type="entry name" value="Translation_prot_SH3-like_sf"/>
</dbReference>
<dbReference type="GO" id="GO:0032784">
    <property type="term" value="P:regulation of DNA-templated transcription elongation"/>
    <property type="evidence" value="ECO:0007669"/>
    <property type="project" value="InterPro"/>
</dbReference>
<dbReference type="SUPFAM" id="SSF50104">
    <property type="entry name" value="Translation proteins SH3-like domain"/>
    <property type="match status" value="1"/>
</dbReference>
<evidence type="ECO:0000256" key="2">
    <source>
        <dbReference type="ARBA" id="ARBA00022814"/>
    </source>
</evidence>
<evidence type="ECO:0000313" key="11">
    <source>
        <dbReference type="Proteomes" id="UP000233256"/>
    </source>
</evidence>
<evidence type="ECO:0000256" key="4">
    <source>
        <dbReference type="ARBA" id="ARBA00023163"/>
    </source>
</evidence>
<dbReference type="InterPro" id="IPR005824">
    <property type="entry name" value="KOW"/>
</dbReference>
<dbReference type="GO" id="GO:0006353">
    <property type="term" value="P:DNA-templated transcription termination"/>
    <property type="evidence" value="ECO:0007669"/>
    <property type="project" value="UniProtKB-UniRule"/>
</dbReference>
<dbReference type="CDD" id="cd09891">
    <property type="entry name" value="NGN_Bact_1"/>
    <property type="match status" value="1"/>
</dbReference>
<dbReference type="Pfam" id="PF02357">
    <property type="entry name" value="NusG"/>
    <property type="match status" value="1"/>
</dbReference>
<dbReference type="Gene3D" id="2.30.30.30">
    <property type="match status" value="1"/>
</dbReference>
<dbReference type="PRINTS" id="PR00338">
    <property type="entry name" value="NUSGTNSCPFCT"/>
</dbReference>
<sequence>MSERFWYVIHTYSGMENKVKKNLEQRLERMGMANKIFDVIVPTKPEVETKDNKKVKTDRKIYPGYVLVEMELDDDSWYVVRNTPGVTGFVGLGNKPTPLADKELQTILNQMGLTDTKPKLEISFKVNQKARIIDGPFADNFGIIKEINYEKRTAKVIIQVFNRETSVEVDFQQIEEA</sequence>